<dbReference type="EMBL" id="LGSZ01000040">
    <property type="protein sequence ID" value="KPH80570.1"/>
    <property type="molecule type" value="Genomic_DNA"/>
</dbReference>
<dbReference type="RefSeq" id="WP_054209376.1">
    <property type="nucleotide sequence ID" value="NZ_LGSZ01000040.1"/>
</dbReference>
<dbReference type="AlphaFoldDB" id="A0A0N1F504"/>
<gene>
    <name evidence="2" type="ORF">AE618_12450</name>
</gene>
<keyword evidence="3" id="KW-1185">Reference proteome</keyword>
<comment type="caution">
    <text evidence="2">The sequence shown here is derived from an EMBL/GenBank/DDBJ whole genome shotgun (WGS) entry which is preliminary data.</text>
</comment>
<dbReference type="Proteomes" id="UP000037822">
    <property type="component" value="Unassembled WGS sequence"/>
</dbReference>
<proteinExistence type="predicted"/>
<evidence type="ECO:0000313" key="2">
    <source>
        <dbReference type="EMBL" id="KPH80570.1"/>
    </source>
</evidence>
<evidence type="ECO:0000256" key="1">
    <source>
        <dbReference type="SAM" id="MobiDB-lite"/>
    </source>
</evidence>
<reference evidence="2 3" key="1">
    <citation type="submission" date="2015-07" db="EMBL/GenBank/DDBJ databases">
        <title>Whole genome sequencing of Bosea vaviloviae isolated from cave pool.</title>
        <authorList>
            <person name="Tan N.E.H."/>
            <person name="Lee Y.P."/>
            <person name="Gan H.M."/>
            <person name="Barton H."/>
            <person name="Savka M.A."/>
        </authorList>
    </citation>
    <scope>NUCLEOTIDE SEQUENCE [LARGE SCALE GENOMIC DNA]</scope>
    <source>
        <strain evidence="2 3">SD260</strain>
    </source>
</reference>
<dbReference type="PATRIC" id="fig|1526658.3.peg.3924"/>
<evidence type="ECO:0000313" key="3">
    <source>
        <dbReference type="Proteomes" id="UP000037822"/>
    </source>
</evidence>
<feature type="region of interest" description="Disordered" evidence="1">
    <location>
        <begin position="1"/>
        <end position="42"/>
    </location>
</feature>
<organism evidence="2 3">
    <name type="scientific">Bosea vaviloviae</name>
    <dbReference type="NCBI Taxonomy" id="1526658"/>
    <lineage>
        <taxon>Bacteria</taxon>
        <taxon>Pseudomonadati</taxon>
        <taxon>Pseudomonadota</taxon>
        <taxon>Alphaproteobacteria</taxon>
        <taxon>Hyphomicrobiales</taxon>
        <taxon>Boseaceae</taxon>
        <taxon>Bosea</taxon>
    </lineage>
</organism>
<accession>A0A0N1F504</accession>
<name>A0A0N1F504_9HYPH</name>
<protein>
    <submittedName>
        <fullName evidence="2">Uncharacterized protein</fullName>
    </submittedName>
</protein>
<sequence>MTRVSEKKPSPPPSSGTGRSQPQKPARLPANTETFGRFLRNLARLEGGAGRLGKAGHHNNGEGGR</sequence>